<dbReference type="Pfam" id="PF00990">
    <property type="entry name" value="GGDEF"/>
    <property type="match status" value="1"/>
</dbReference>
<dbReference type="Gene3D" id="3.30.450.20">
    <property type="entry name" value="PAS domain"/>
    <property type="match status" value="2"/>
</dbReference>
<dbReference type="Gene3D" id="3.30.70.270">
    <property type="match status" value="1"/>
</dbReference>
<evidence type="ECO:0000256" key="1">
    <source>
        <dbReference type="SAM" id="Coils"/>
    </source>
</evidence>
<dbReference type="InterPro" id="IPR029016">
    <property type="entry name" value="GAF-like_dom_sf"/>
</dbReference>
<dbReference type="Pfam" id="PF00989">
    <property type="entry name" value="PAS"/>
    <property type="match status" value="1"/>
</dbReference>
<dbReference type="NCBIfam" id="TIGR00229">
    <property type="entry name" value="sensory_box"/>
    <property type="match status" value="1"/>
</dbReference>
<sequence>MTNDKSREELQKEIEELSSRLELAEETLRAICHGEADALVVSGSQGEQIFTLQNNDSLYRILLEEMKEGAATLTDDGFILYCNRSLARLVKRSIKKVIGSGFNEYIAPEQKPGFQMLLQQERKHSQGEFNLIANDLTTVPIHVDIYLLTMNNVKITSLIVTDLTEKNRNEEIIIAEKLARSIVEQAAEAIVVCDENGQIIRASIAAHQLCGQNLLFQPFDVIFPLQLYQSNWETRSSEKLDATKIGTENNWETKKSFSVLTVLKGESFQGVEVFFQQKGGQQFNLLLNARLLSNPESSLKGCILTLTDITIRKQAELELQRAKADLETRVAERTVQLQQLNAELTNWVKELEQRNHEIILMGKLSDMLQACLTVDEAYYTLSRLIQSLFPNMAGGVFLINASKNLVEAVTTWSDETLVSQKIFTPRECWGLRRGRTHLFAVDACSLECKHIIPNALFTDTLCVPMMAQGKAMGVLHLSSHVPGQLTTAKKQLAVTVAEHIALALANLKLHETIQEQNIRDPLTGLFNRRYLEESLEREIQRAKRKQFCLGVMMLDVDYFKRFNDTFSHEAGDMVLRELGRFLKKQVRLSEIACRYGGEEMTLILPETSLEVALERAEQIRKGVKLLKLQNRNQNLGTMTLSVGVACFPEHGLTAESVIHAADEALYRAKKEGRDRVVCSESRE</sequence>
<dbReference type="PANTHER" id="PTHR45138">
    <property type="entry name" value="REGULATORY COMPONENTS OF SENSORY TRANSDUCTION SYSTEM"/>
    <property type="match status" value="1"/>
</dbReference>
<protein>
    <submittedName>
        <fullName evidence="5">Diguanylate cyclase</fullName>
        <ecNumber evidence="5">2.7.7.65</ecNumber>
    </submittedName>
</protein>
<dbReference type="SMART" id="SM00267">
    <property type="entry name" value="GGDEF"/>
    <property type="match status" value="1"/>
</dbReference>
<feature type="coiled-coil region" evidence="1">
    <location>
        <begin position="312"/>
        <end position="357"/>
    </location>
</feature>
<dbReference type="CDD" id="cd01949">
    <property type="entry name" value="GGDEF"/>
    <property type="match status" value="1"/>
</dbReference>
<keyword evidence="5" id="KW-0378">Hydrolase</keyword>
<evidence type="ECO:0000259" key="3">
    <source>
        <dbReference type="PROSITE" id="PS50113"/>
    </source>
</evidence>
<dbReference type="InterPro" id="IPR000700">
    <property type="entry name" value="PAS-assoc_C"/>
</dbReference>
<keyword evidence="5" id="KW-0548">Nucleotidyltransferase</keyword>
<evidence type="ECO:0000259" key="4">
    <source>
        <dbReference type="PROSITE" id="PS50887"/>
    </source>
</evidence>
<proteinExistence type="predicted"/>
<dbReference type="GO" id="GO:0052621">
    <property type="term" value="F:diguanylate cyclase activity"/>
    <property type="evidence" value="ECO:0007669"/>
    <property type="project" value="UniProtKB-EC"/>
</dbReference>
<dbReference type="GO" id="GO:0008233">
    <property type="term" value="F:peptidase activity"/>
    <property type="evidence" value="ECO:0007669"/>
    <property type="project" value="UniProtKB-KW"/>
</dbReference>
<dbReference type="EMBL" id="JBFQGM010000004">
    <property type="protein sequence ID" value="MFL9461576.1"/>
    <property type="molecule type" value="Genomic_DNA"/>
</dbReference>
<dbReference type="SUPFAM" id="SSF55785">
    <property type="entry name" value="PYP-like sensor domain (PAS domain)"/>
    <property type="match status" value="2"/>
</dbReference>
<dbReference type="GO" id="GO:0006508">
    <property type="term" value="P:proteolysis"/>
    <property type="evidence" value="ECO:0007669"/>
    <property type="project" value="UniProtKB-KW"/>
</dbReference>
<dbReference type="InterPro" id="IPR013767">
    <property type="entry name" value="PAS_fold"/>
</dbReference>
<gene>
    <name evidence="5" type="ORF">AB0759_13160</name>
</gene>
<evidence type="ECO:0000259" key="2">
    <source>
        <dbReference type="PROSITE" id="PS50112"/>
    </source>
</evidence>
<dbReference type="InterPro" id="IPR043128">
    <property type="entry name" value="Rev_trsase/Diguanyl_cyclase"/>
</dbReference>
<comment type="caution">
    <text evidence="5">The sequence shown here is derived from an EMBL/GenBank/DDBJ whole genome shotgun (WGS) entry which is preliminary data.</text>
</comment>
<dbReference type="SMART" id="SM00065">
    <property type="entry name" value="GAF"/>
    <property type="match status" value="1"/>
</dbReference>
<dbReference type="InterPro" id="IPR035965">
    <property type="entry name" value="PAS-like_dom_sf"/>
</dbReference>
<feature type="domain" description="PAC" evidence="3">
    <location>
        <begin position="269"/>
        <end position="321"/>
    </location>
</feature>
<dbReference type="Proteomes" id="UP001628874">
    <property type="component" value="Unassembled WGS sequence"/>
</dbReference>
<dbReference type="SMART" id="SM00091">
    <property type="entry name" value="PAS"/>
    <property type="match status" value="2"/>
</dbReference>
<keyword evidence="6" id="KW-1185">Reference proteome</keyword>
<dbReference type="CDD" id="cd00130">
    <property type="entry name" value="PAS"/>
    <property type="match status" value="1"/>
</dbReference>
<dbReference type="EC" id="2.7.7.65" evidence="5"/>
<keyword evidence="5" id="KW-0645">Protease</keyword>
<dbReference type="PROSITE" id="PS50112">
    <property type="entry name" value="PAS"/>
    <property type="match status" value="1"/>
</dbReference>
<evidence type="ECO:0000313" key="5">
    <source>
        <dbReference type="EMBL" id="MFL9461576.1"/>
    </source>
</evidence>
<dbReference type="Pfam" id="PF01590">
    <property type="entry name" value="GAF"/>
    <property type="match status" value="1"/>
</dbReference>
<dbReference type="Gene3D" id="3.30.450.40">
    <property type="match status" value="1"/>
</dbReference>
<dbReference type="InterPro" id="IPR003018">
    <property type="entry name" value="GAF"/>
</dbReference>
<dbReference type="SUPFAM" id="SSF55781">
    <property type="entry name" value="GAF domain-like"/>
    <property type="match status" value="1"/>
</dbReference>
<dbReference type="RefSeq" id="WP_050045526.1">
    <property type="nucleotide sequence ID" value="NZ_JBFQGM010000004.1"/>
</dbReference>
<organism evidence="5 6">
    <name type="scientific">Scytonema tolypothrichoides VB-61278_2</name>
    <dbReference type="NCBI Taxonomy" id="3232314"/>
    <lineage>
        <taxon>Bacteria</taxon>
        <taxon>Bacillati</taxon>
        <taxon>Cyanobacteriota</taxon>
        <taxon>Cyanophyceae</taxon>
        <taxon>Nostocales</taxon>
        <taxon>Scytonemataceae</taxon>
        <taxon>Scytonema</taxon>
    </lineage>
</organism>
<dbReference type="InterPro" id="IPR029787">
    <property type="entry name" value="Nucleotide_cyclase"/>
</dbReference>
<dbReference type="InterPro" id="IPR050469">
    <property type="entry name" value="Diguanylate_Cyclase"/>
</dbReference>
<dbReference type="InterPro" id="IPR000014">
    <property type="entry name" value="PAS"/>
</dbReference>
<reference evidence="5 6" key="1">
    <citation type="submission" date="2024-07" db="EMBL/GenBank/DDBJ databases">
        <authorList>
            <person name="Tripathy S."/>
        </authorList>
    </citation>
    <scope>NUCLEOTIDE SEQUENCE [LARGE SCALE GENOMIC DNA]</scope>
    <source>
        <strain evidence="5 6">VB-61278_2</strain>
    </source>
</reference>
<dbReference type="PROSITE" id="PS50887">
    <property type="entry name" value="GGDEF"/>
    <property type="match status" value="1"/>
</dbReference>
<dbReference type="Pfam" id="PF13426">
    <property type="entry name" value="PAS_9"/>
    <property type="match status" value="1"/>
</dbReference>
<keyword evidence="1" id="KW-0175">Coiled coil</keyword>
<dbReference type="InterPro" id="IPR000160">
    <property type="entry name" value="GGDEF_dom"/>
</dbReference>
<feature type="domain" description="PAS" evidence="2">
    <location>
        <begin position="55"/>
        <end position="125"/>
    </location>
</feature>
<keyword evidence="5" id="KW-0808">Transferase</keyword>
<name>A0ABW8WKS4_9CYAN</name>
<dbReference type="PROSITE" id="PS50113">
    <property type="entry name" value="PAC"/>
    <property type="match status" value="1"/>
</dbReference>
<accession>A0ABW8WKS4</accession>
<dbReference type="NCBIfam" id="TIGR00254">
    <property type="entry name" value="GGDEF"/>
    <property type="match status" value="1"/>
</dbReference>
<feature type="domain" description="GGDEF" evidence="4">
    <location>
        <begin position="547"/>
        <end position="681"/>
    </location>
</feature>
<evidence type="ECO:0000313" key="6">
    <source>
        <dbReference type="Proteomes" id="UP001628874"/>
    </source>
</evidence>
<dbReference type="SUPFAM" id="SSF55073">
    <property type="entry name" value="Nucleotide cyclase"/>
    <property type="match status" value="1"/>
</dbReference>
<dbReference type="PANTHER" id="PTHR45138:SF9">
    <property type="entry name" value="DIGUANYLATE CYCLASE DGCM-RELATED"/>
    <property type="match status" value="1"/>
</dbReference>